<dbReference type="STRING" id="5786.F1A4F4"/>
<dbReference type="VEuPathDB" id="AmoebaDB:DICPUDRAFT_159561"/>
<dbReference type="KEGG" id="dpp:DICPUDRAFT_159561"/>
<accession>F1A4F4</accession>
<feature type="compositionally biased region" description="Low complexity" evidence="9">
    <location>
        <begin position="268"/>
        <end position="282"/>
    </location>
</feature>
<dbReference type="OMA" id="WINFFDD"/>
<keyword evidence="12" id="KW-1185">Reference proteome</keyword>
<dbReference type="PRINTS" id="PR00318">
    <property type="entry name" value="GPROTEINA"/>
</dbReference>
<evidence type="ECO:0000256" key="3">
    <source>
        <dbReference type="ARBA" id="ARBA00022741"/>
    </source>
</evidence>
<sequence length="543" mass="61827">MDYSNPPPQRDIIRAYLSKKGHVVKNWKLRLFVLKPGSSYMEYFVDETKEDLRQPQGRVPLFGARVMEYIHTGSGSNSNTREFCLIVETDHKNWIISASSKAQQVEWIEAIKCAIEQAVETDDIKMQKHRAIEKQLSEDNKKRTKTPVLKLLLLGAGESGKSTVVKQMKILHHKGFSKEEEDFYRNLIYVNLLDGVALLIHVIKENNIEVSQETESAIKNFSSWYRVYVEKRKNVVKNSNGSTSIIQSNLQNIDKKMTHLSLDGSTSINSASSAGNGSTSNSHNRSNSDGASNNIFNVQDFGLPPIITNYISVIWSDPVVQSDVMLQAQKYHINESTKYYLNELKRIGKPSYQPVNLDILKSRATTNGVVETDFNVGEVIFRIVDVAGQRGERKKWINFFDDVTAIVFVAAINEYDQKLVEDNCTNRLHESLNLFDQICNDSTFPKSSIILFLNKIDLFREKLKRTSIKICFPDYNDDQSYEKSSSFIKNSFLSKKRGGSNPGMSSTGFIYFHFTCATDTKSFETVFNSVRDIIISKTLEFYC</sequence>
<dbReference type="SUPFAM" id="SSF47895">
    <property type="entry name" value="Transducin (alpha subunit), insertion domain"/>
    <property type="match status" value="1"/>
</dbReference>
<dbReference type="GO" id="GO:0005737">
    <property type="term" value="C:cytoplasm"/>
    <property type="evidence" value="ECO:0000318"/>
    <property type="project" value="GO_Central"/>
</dbReference>
<dbReference type="AlphaFoldDB" id="F1A4F4"/>
<evidence type="ECO:0000256" key="6">
    <source>
        <dbReference type="ARBA" id="ARBA00023224"/>
    </source>
</evidence>
<dbReference type="FunFam" id="2.30.29.30:FF:000942">
    <property type="entry name" value="G-protein subunit alpha 3"/>
    <property type="match status" value="1"/>
</dbReference>
<dbReference type="InterPro" id="IPR001019">
    <property type="entry name" value="Gprotein_alpha_su"/>
</dbReference>
<feature type="binding site" evidence="7">
    <location>
        <begin position="385"/>
        <end position="389"/>
    </location>
    <ligand>
        <name>GTP</name>
        <dbReference type="ChEBI" id="CHEBI:37565"/>
    </ligand>
</feature>
<evidence type="ECO:0000313" key="11">
    <source>
        <dbReference type="EMBL" id="EGC28923.1"/>
    </source>
</evidence>
<evidence type="ECO:0000256" key="1">
    <source>
        <dbReference type="ARBA" id="ARBA00011356"/>
    </source>
</evidence>
<dbReference type="GO" id="GO:0010468">
    <property type="term" value="P:regulation of gene expression"/>
    <property type="evidence" value="ECO:0007669"/>
    <property type="project" value="EnsemblProtists"/>
</dbReference>
<feature type="binding site" evidence="8">
    <location>
        <position position="162"/>
    </location>
    <ligand>
        <name>Mg(2+)</name>
        <dbReference type="ChEBI" id="CHEBI:18420"/>
    </ligand>
</feature>
<dbReference type="OrthoDB" id="14751at2759"/>
<dbReference type="SMART" id="SM00275">
    <property type="entry name" value="G_alpha"/>
    <property type="match status" value="1"/>
</dbReference>
<dbReference type="PROSITE" id="PS51882">
    <property type="entry name" value="G_ALPHA"/>
    <property type="match status" value="1"/>
</dbReference>
<evidence type="ECO:0000259" key="10">
    <source>
        <dbReference type="PROSITE" id="PS50003"/>
    </source>
</evidence>
<dbReference type="Gene3D" id="2.30.29.30">
    <property type="entry name" value="Pleckstrin-homology domain (PH domain)/Phosphotyrosine-binding domain (PTB)"/>
    <property type="match status" value="1"/>
</dbReference>
<dbReference type="GO" id="GO:0060176">
    <property type="term" value="P:regulation of aggregation involved in sorocarp development"/>
    <property type="evidence" value="ECO:0007669"/>
    <property type="project" value="EnsemblProtists"/>
</dbReference>
<dbReference type="PANTHER" id="PTHR10218:SF336">
    <property type="entry name" value="GUANINE NUCLEOTIDE-BINDING PROTEIN ALPHA-3 SUBUNIT"/>
    <property type="match status" value="1"/>
</dbReference>
<gene>
    <name evidence="11" type="primary">gpaC</name>
    <name evidence="11" type="ORF">DICPUDRAFT_159561</name>
</gene>
<dbReference type="GO" id="GO:0046872">
    <property type="term" value="F:metal ion binding"/>
    <property type="evidence" value="ECO:0007669"/>
    <property type="project" value="UniProtKB-KW"/>
</dbReference>
<dbReference type="PANTHER" id="PTHR10218">
    <property type="entry name" value="GTP-BINDING PROTEIN ALPHA SUBUNIT"/>
    <property type="match status" value="1"/>
</dbReference>
<dbReference type="GeneID" id="10506931"/>
<evidence type="ECO:0000256" key="5">
    <source>
        <dbReference type="ARBA" id="ARBA00023134"/>
    </source>
</evidence>
<comment type="subunit">
    <text evidence="1">G proteins are composed of 3 units; alpha, beta and gamma. The alpha chain contains the guanine nucleotide binding site.</text>
</comment>
<organism evidence="11 12">
    <name type="scientific">Dictyostelium purpureum</name>
    <name type="common">Slime mold</name>
    <dbReference type="NCBI Taxonomy" id="5786"/>
    <lineage>
        <taxon>Eukaryota</taxon>
        <taxon>Amoebozoa</taxon>
        <taxon>Evosea</taxon>
        <taxon>Eumycetozoa</taxon>
        <taxon>Dictyostelia</taxon>
        <taxon>Dictyosteliales</taxon>
        <taxon>Dictyosteliaceae</taxon>
        <taxon>Dictyostelium</taxon>
    </lineage>
</organism>
<dbReference type="FunFam" id="3.40.50.300:FF:000692">
    <property type="entry name" value="Guanine nucleotide-binding protein subunit alpha"/>
    <property type="match status" value="1"/>
</dbReference>
<feature type="binding site" evidence="7">
    <location>
        <begin position="360"/>
        <end position="366"/>
    </location>
    <ligand>
        <name>GTP</name>
        <dbReference type="ChEBI" id="CHEBI:37565"/>
    </ligand>
</feature>
<dbReference type="Pfam" id="PF00169">
    <property type="entry name" value="PH"/>
    <property type="match status" value="1"/>
</dbReference>
<keyword evidence="3 7" id="KW-0547">Nucleotide-binding</keyword>
<dbReference type="Proteomes" id="UP000001064">
    <property type="component" value="Unassembled WGS sequence"/>
</dbReference>
<dbReference type="Pfam" id="PF00503">
    <property type="entry name" value="G-alpha"/>
    <property type="match status" value="1"/>
</dbReference>
<dbReference type="FunCoup" id="F1A4F4">
    <property type="interactions" value="5"/>
</dbReference>
<protein>
    <submittedName>
        <fullName evidence="11">G-protein subunit alpha 3</fullName>
    </submittedName>
</protein>
<dbReference type="GO" id="GO:0003924">
    <property type="term" value="F:GTPase activity"/>
    <property type="evidence" value="ECO:0000318"/>
    <property type="project" value="GO_Central"/>
</dbReference>
<feature type="binding site" evidence="8">
    <location>
        <position position="366"/>
    </location>
    <ligand>
        <name>Mg(2+)</name>
        <dbReference type="ChEBI" id="CHEBI:18420"/>
    </ligand>
</feature>
<evidence type="ECO:0000256" key="4">
    <source>
        <dbReference type="ARBA" id="ARBA00022842"/>
    </source>
</evidence>
<dbReference type="FunFam" id="3.40.50.300:FF:000563">
    <property type="entry name" value="Guanine nucleotide-binding protein alpha subunit"/>
    <property type="match status" value="1"/>
</dbReference>
<keyword evidence="5 7" id="KW-0342">GTP-binding</keyword>
<feature type="region of interest" description="Disordered" evidence="9">
    <location>
        <begin position="268"/>
        <end position="288"/>
    </location>
</feature>
<keyword evidence="2 8" id="KW-0479">Metal-binding</keyword>
<dbReference type="InterPro" id="IPR027417">
    <property type="entry name" value="P-loop_NTPase"/>
</dbReference>
<evidence type="ECO:0000256" key="9">
    <source>
        <dbReference type="SAM" id="MobiDB-lite"/>
    </source>
</evidence>
<dbReference type="RefSeq" id="XP_003294548.1">
    <property type="nucleotide sequence ID" value="XM_003294500.1"/>
</dbReference>
<dbReference type="GO" id="GO:0001664">
    <property type="term" value="F:G protein-coupled receptor binding"/>
    <property type="evidence" value="ECO:0000318"/>
    <property type="project" value="GO_Central"/>
</dbReference>
<dbReference type="SMART" id="SM00233">
    <property type="entry name" value="PH"/>
    <property type="match status" value="1"/>
</dbReference>
<feature type="binding site" evidence="7">
    <location>
        <position position="517"/>
    </location>
    <ligand>
        <name>GTP</name>
        <dbReference type="ChEBI" id="CHEBI:37565"/>
    </ligand>
</feature>
<evidence type="ECO:0000256" key="2">
    <source>
        <dbReference type="ARBA" id="ARBA00022723"/>
    </source>
</evidence>
<dbReference type="GO" id="GO:0005525">
    <property type="term" value="F:GTP binding"/>
    <property type="evidence" value="ECO:0007669"/>
    <property type="project" value="UniProtKB-KW"/>
</dbReference>
<dbReference type="SUPFAM" id="SSF50729">
    <property type="entry name" value="PH domain-like"/>
    <property type="match status" value="1"/>
</dbReference>
<dbReference type="Gene3D" id="3.40.50.300">
    <property type="entry name" value="P-loop containing nucleotide triphosphate hydrolases"/>
    <property type="match status" value="2"/>
</dbReference>
<dbReference type="Gene3D" id="1.10.400.10">
    <property type="entry name" value="GI Alpha 1, domain 2-like"/>
    <property type="match status" value="1"/>
</dbReference>
<dbReference type="eggNOG" id="KOG0082">
    <property type="taxonomic scope" value="Eukaryota"/>
</dbReference>
<dbReference type="InterPro" id="IPR011993">
    <property type="entry name" value="PH-like_dom_sf"/>
</dbReference>
<dbReference type="GO" id="GO:0008603">
    <property type="term" value="F:cAMP-dependent protein kinase regulator activity"/>
    <property type="evidence" value="ECO:0007669"/>
    <property type="project" value="EnsemblProtists"/>
</dbReference>
<proteinExistence type="predicted"/>
<feature type="domain" description="PH" evidence="10">
    <location>
        <begin position="10"/>
        <end position="116"/>
    </location>
</feature>
<dbReference type="InterPro" id="IPR001849">
    <property type="entry name" value="PH_domain"/>
</dbReference>
<keyword evidence="6" id="KW-0807">Transducer</keyword>
<evidence type="ECO:0000256" key="8">
    <source>
        <dbReference type="PIRSR" id="PIRSR601019-2"/>
    </source>
</evidence>
<dbReference type="GO" id="GO:0005834">
    <property type="term" value="C:heterotrimeric G-protein complex"/>
    <property type="evidence" value="ECO:0000318"/>
    <property type="project" value="GO_Central"/>
</dbReference>
<dbReference type="InterPro" id="IPR011025">
    <property type="entry name" value="GproteinA_insert"/>
</dbReference>
<dbReference type="SUPFAM" id="SSF52540">
    <property type="entry name" value="P-loop containing nucleoside triphosphate hydrolases"/>
    <property type="match status" value="1"/>
</dbReference>
<dbReference type="GO" id="GO:0031683">
    <property type="term" value="F:G-protein beta/gamma-subunit complex binding"/>
    <property type="evidence" value="ECO:0000318"/>
    <property type="project" value="GO_Central"/>
</dbReference>
<dbReference type="InParanoid" id="F1A4F4"/>
<feature type="binding site" evidence="7">
    <location>
        <begin position="158"/>
        <end position="163"/>
    </location>
    <ligand>
        <name>GTP</name>
        <dbReference type="ChEBI" id="CHEBI:37565"/>
    </ligand>
</feature>
<feature type="binding site" evidence="7">
    <location>
        <begin position="454"/>
        <end position="457"/>
    </location>
    <ligand>
        <name>GTP</name>
        <dbReference type="ChEBI" id="CHEBI:37565"/>
    </ligand>
</feature>
<keyword evidence="4 8" id="KW-0460">Magnesium</keyword>
<evidence type="ECO:0000313" key="12">
    <source>
        <dbReference type="Proteomes" id="UP000001064"/>
    </source>
</evidence>
<dbReference type="FunFam" id="1.10.400.10:FF:000066">
    <property type="entry name" value="G-protein subunit alpha 3"/>
    <property type="match status" value="1"/>
</dbReference>
<reference evidence="12" key="1">
    <citation type="journal article" date="2011" name="Genome Biol.">
        <title>Comparative genomics of the social amoebae Dictyostelium discoideum and Dictyostelium purpureum.</title>
        <authorList>
            <consortium name="US DOE Joint Genome Institute (JGI-PGF)"/>
            <person name="Sucgang R."/>
            <person name="Kuo A."/>
            <person name="Tian X."/>
            <person name="Salerno W."/>
            <person name="Parikh A."/>
            <person name="Feasley C.L."/>
            <person name="Dalin E."/>
            <person name="Tu H."/>
            <person name="Huang E."/>
            <person name="Barry K."/>
            <person name="Lindquist E."/>
            <person name="Shapiro H."/>
            <person name="Bruce D."/>
            <person name="Schmutz J."/>
            <person name="Salamov A."/>
            <person name="Fey P."/>
            <person name="Gaudet P."/>
            <person name="Anjard C."/>
            <person name="Babu M.M."/>
            <person name="Basu S."/>
            <person name="Bushmanova Y."/>
            <person name="van der Wel H."/>
            <person name="Katoh-Kurasawa M."/>
            <person name="Dinh C."/>
            <person name="Coutinho P.M."/>
            <person name="Saito T."/>
            <person name="Elias M."/>
            <person name="Schaap P."/>
            <person name="Kay R.R."/>
            <person name="Henrissat B."/>
            <person name="Eichinger L."/>
            <person name="Rivero F."/>
            <person name="Putnam N.H."/>
            <person name="West C.M."/>
            <person name="Loomis W.F."/>
            <person name="Chisholm R.L."/>
            <person name="Shaulsky G."/>
            <person name="Strassmann J.E."/>
            <person name="Queller D.C."/>
            <person name="Kuspa A."/>
            <person name="Grigoriev I.V."/>
        </authorList>
    </citation>
    <scope>NUCLEOTIDE SEQUENCE [LARGE SCALE GENOMIC DNA]</scope>
    <source>
        <strain evidence="12">QSDP1</strain>
    </source>
</reference>
<dbReference type="CDD" id="cd00066">
    <property type="entry name" value="G-alpha"/>
    <property type="match status" value="1"/>
</dbReference>
<dbReference type="EMBL" id="GL871517">
    <property type="protein sequence ID" value="EGC28923.1"/>
    <property type="molecule type" value="Genomic_DNA"/>
</dbReference>
<dbReference type="GO" id="GO:0007188">
    <property type="term" value="P:adenylate cyclase-modulating G protein-coupled receptor signaling pathway"/>
    <property type="evidence" value="ECO:0000318"/>
    <property type="project" value="GO_Central"/>
</dbReference>
<dbReference type="PROSITE" id="PS50003">
    <property type="entry name" value="PH_DOMAIN"/>
    <property type="match status" value="1"/>
</dbReference>
<name>F1A4F4_DICPU</name>
<evidence type="ECO:0000256" key="7">
    <source>
        <dbReference type="PIRSR" id="PIRSR601019-1"/>
    </source>
</evidence>